<evidence type="ECO:0000256" key="2">
    <source>
        <dbReference type="ARBA" id="ARBA00023125"/>
    </source>
</evidence>
<proteinExistence type="predicted"/>
<gene>
    <name evidence="5" type="ORF">T190607A01A_20561</name>
</gene>
<dbReference type="Proteomes" id="UP001497416">
    <property type="component" value="Unassembled WGS sequence"/>
</dbReference>
<reference evidence="5 6" key="1">
    <citation type="submission" date="2024-05" db="EMBL/GenBank/DDBJ databases">
        <authorList>
            <person name="Duchaud E."/>
        </authorList>
    </citation>
    <scope>NUCLEOTIDE SEQUENCE [LARGE SCALE GENOMIC DNA]</scope>
    <source>
        <strain evidence="5">Ena-SAMPLE-TAB-13-05-2024-13:56:06:370-140302</strain>
    </source>
</reference>
<name>A0ABM9P0W5_9FLAO</name>
<evidence type="ECO:0000256" key="3">
    <source>
        <dbReference type="ARBA" id="ARBA00023163"/>
    </source>
</evidence>
<dbReference type="RefSeq" id="WP_348712111.1">
    <property type="nucleotide sequence ID" value="NZ_CAXIXY010000004.1"/>
</dbReference>
<keyword evidence="1" id="KW-0805">Transcription regulation</keyword>
<keyword evidence="2" id="KW-0238">DNA-binding</keyword>
<feature type="domain" description="Cyclic nucleotide-binding" evidence="4">
    <location>
        <begin position="30"/>
        <end position="74"/>
    </location>
</feature>
<accession>A0ABM9P0W5</accession>
<dbReference type="Gene3D" id="1.10.10.10">
    <property type="entry name" value="Winged helix-like DNA-binding domain superfamily/Winged helix DNA-binding domain"/>
    <property type="match status" value="1"/>
</dbReference>
<dbReference type="PROSITE" id="PS50042">
    <property type="entry name" value="CNMP_BINDING_3"/>
    <property type="match status" value="1"/>
</dbReference>
<comment type="caution">
    <text evidence="5">The sequence shown here is derived from an EMBL/GenBank/DDBJ whole genome shotgun (WGS) entry which is preliminary data.</text>
</comment>
<keyword evidence="3" id="KW-0804">Transcription</keyword>
<dbReference type="SUPFAM" id="SSF46785">
    <property type="entry name" value="Winged helix' DNA-binding domain"/>
    <property type="match status" value="1"/>
</dbReference>
<evidence type="ECO:0000259" key="4">
    <source>
        <dbReference type="PROSITE" id="PS50042"/>
    </source>
</evidence>
<evidence type="ECO:0000313" key="5">
    <source>
        <dbReference type="EMBL" id="CAL2085964.1"/>
    </source>
</evidence>
<protein>
    <submittedName>
        <fullName evidence="5">Transcriptional regulator, Crp family protein</fullName>
    </submittedName>
</protein>
<dbReference type="InterPro" id="IPR012318">
    <property type="entry name" value="HTH_CRP"/>
</dbReference>
<evidence type="ECO:0000256" key="1">
    <source>
        <dbReference type="ARBA" id="ARBA00023015"/>
    </source>
</evidence>
<keyword evidence="6" id="KW-1185">Reference proteome</keyword>
<dbReference type="EMBL" id="CAXIXY010000004">
    <property type="protein sequence ID" value="CAL2085964.1"/>
    <property type="molecule type" value="Genomic_DNA"/>
</dbReference>
<dbReference type="InterPro" id="IPR036390">
    <property type="entry name" value="WH_DNA-bd_sf"/>
</dbReference>
<dbReference type="Pfam" id="PF00027">
    <property type="entry name" value="cNMP_binding"/>
    <property type="match status" value="1"/>
</dbReference>
<dbReference type="InterPro" id="IPR036388">
    <property type="entry name" value="WH-like_DNA-bd_sf"/>
</dbReference>
<dbReference type="Pfam" id="PF13545">
    <property type="entry name" value="HTH_Crp_2"/>
    <property type="match status" value="1"/>
</dbReference>
<dbReference type="Gene3D" id="2.60.120.10">
    <property type="entry name" value="Jelly Rolls"/>
    <property type="match status" value="1"/>
</dbReference>
<sequence length="207" mass="24227">MKSDFLIECYPEFEKELIFNIETYGILKDFSCGEFIVTQGNYVKYLPIIQEGCVKVFSQEDSKDFLLYFIESGESCIYSFAHLNNNTAAKFSAIAEIDSLILLLPIERVKLWIKKYNSLNQIIINNYQKHYDNLLNTTKQIICYNLEDRLFDYLRKKSELSRTSLLNISHKEIALDLGTSREVISRLLKSNKFHGKIKQEGRRIKIL</sequence>
<dbReference type="InterPro" id="IPR018490">
    <property type="entry name" value="cNMP-bd_dom_sf"/>
</dbReference>
<dbReference type="InterPro" id="IPR014710">
    <property type="entry name" value="RmlC-like_jellyroll"/>
</dbReference>
<dbReference type="InterPro" id="IPR000595">
    <property type="entry name" value="cNMP-bd_dom"/>
</dbReference>
<evidence type="ECO:0000313" key="6">
    <source>
        <dbReference type="Proteomes" id="UP001497416"/>
    </source>
</evidence>
<organism evidence="5 6">
    <name type="scientific">Tenacibaculum platacis</name>
    <dbReference type="NCBI Taxonomy" id="3137852"/>
    <lineage>
        <taxon>Bacteria</taxon>
        <taxon>Pseudomonadati</taxon>
        <taxon>Bacteroidota</taxon>
        <taxon>Flavobacteriia</taxon>
        <taxon>Flavobacteriales</taxon>
        <taxon>Flavobacteriaceae</taxon>
        <taxon>Tenacibaculum</taxon>
    </lineage>
</organism>
<dbReference type="SUPFAM" id="SSF51206">
    <property type="entry name" value="cAMP-binding domain-like"/>
    <property type="match status" value="1"/>
</dbReference>